<comment type="caution">
    <text evidence="2">The sequence shown here is derived from an EMBL/GenBank/DDBJ whole genome shotgun (WGS) entry which is preliminary data.</text>
</comment>
<keyword evidence="3" id="KW-1185">Reference proteome</keyword>
<dbReference type="InterPro" id="IPR013557">
    <property type="entry name" value="AntA/B_antirep"/>
</dbReference>
<feature type="domain" description="AntA/AntB antirepressor" evidence="1">
    <location>
        <begin position="24"/>
        <end position="92"/>
    </location>
</feature>
<reference evidence="2 3" key="1">
    <citation type="submission" date="2019-04" db="EMBL/GenBank/DDBJ databases">
        <authorList>
            <person name="Poehlein A."/>
            <person name="Bengelsdorf F.R."/>
            <person name="Duerre P."/>
            <person name="Daniel R."/>
        </authorList>
    </citation>
    <scope>NUCLEOTIDE SEQUENCE [LARGE SCALE GENOMIC DNA]</scope>
    <source>
        <strain evidence="2 3">BS-1</strain>
    </source>
</reference>
<organism evidence="2 3">
    <name type="scientific">Caproiciproducens galactitolivorans</name>
    <dbReference type="NCBI Taxonomy" id="642589"/>
    <lineage>
        <taxon>Bacteria</taxon>
        <taxon>Bacillati</taxon>
        <taxon>Bacillota</taxon>
        <taxon>Clostridia</taxon>
        <taxon>Eubacteriales</taxon>
        <taxon>Acutalibacteraceae</taxon>
        <taxon>Caproiciproducens</taxon>
    </lineage>
</organism>
<evidence type="ECO:0000313" key="2">
    <source>
        <dbReference type="EMBL" id="TGJ75542.1"/>
    </source>
</evidence>
<name>A0A4Z0YF08_9FIRM</name>
<dbReference type="OrthoDB" id="9812611at2"/>
<protein>
    <submittedName>
        <fullName evidence="2">AntA/AntB antirepressor</fullName>
    </submittedName>
</protein>
<dbReference type="EMBL" id="SRMQ01000015">
    <property type="protein sequence ID" value="TGJ75542.1"/>
    <property type="molecule type" value="Genomic_DNA"/>
</dbReference>
<evidence type="ECO:0000259" key="1">
    <source>
        <dbReference type="Pfam" id="PF08346"/>
    </source>
</evidence>
<dbReference type="Proteomes" id="UP000297714">
    <property type="component" value="Unassembled WGS sequence"/>
</dbReference>
<dbReference type="Pfam" id="PF08346">
    <property type="entry name" value="AntA"/>
    <property type="match status" value="1"/>
</dbReference>
<accession>A0A4Z0YF08</accession>
<proteinExistence type="predicted"/>
<gene>
    <name evidence="2" type="ORF">CAGA_23420</name>
</gene>
<sequence>MNNLTVFSSDIIPVYTTDTGKKVVIGRELHEKLKIDTPYTQWFDRMCGYGFAENQDYSSFSQKSEKPQGGRPSLEHILSLDMAKHIAMIQRTPEGRAIRQKLIELDTDISNLSPELRLLIKLEVAQKQQEKALADTNKRLDHIGDVIALDTRSWREDTRKLIVQIARAQGGNEYLRDVQAEIYKLVDQRGGVSLETRLTNKRRRMADEGVCKSKRDKLNKVDVIADDKKLIEIYVAIVKEMAIKYGIDQQSA</sequence>
<dbReference type="RefSeq" id="WP_135660989.1">
    <property type="nucleotide sequence ID" value="NZ_SRMQ01000015.1"/>
</dbReference>
<evidence type="ECO:0000313" key="3">
    <source>
        <dbReference type="Proteomes" id="UP000297714"/>
    </source>
</evidence>
<dbReference type="AlphaFoldDB" id="A0A4Z0YF08"/>